<dbReference type="InterPro" id="IPR054831">
    <property type="entry name" value="UPF0122_fam_protein"/>
</dbReference>
<comment type="function">
    <text evidence="2 3">Might take part in the signal recognition particle (SRP) pathway. This is inferred from the conservation of its genetic proximity to ftsY/ffh. May be a regulatory protein.</text>
</comment>
<dbReference type="InterPro" id="IPR013324">
    <property type="entry name" value="RNA_pol_sigma_r3/r4-like"/>
</dbReference>
<gene>
    <name evidence="4" type="ORF">CTDIVETGP_0213</name>
</gene>
<dbReference type="Proteomes" id="UP000019482">
    <property type="component" value="Unassembled WGS sequence"/>
</dbReference>
<dbReference type="Gene3D" id="1.10.10.10">
    <property type="entry name" value="Winged helix-like DNA-binding domain superfamily/Winged helix DNA-binding domain"/>
    <property type="match status" value="1"/>
</dbReference>
<proteinExistence type="inferred from homology"/>
<reference evidence="4 5" key="1">
    <citation type="journal article" date="2015" name="Genome Announc.">
        <title>Draft Genome Sequence of Clostridium tyrobutyricum Strain DIVETGP, Isolated from Cow's Milk for Grana Padano Production.</title>
        <authorList>
            <person name="Soggiu A."/>
            <person name="Piras C."/>
            <person name="Gaiarsa S."/>
            <person name="Sassera D."/>
            <person name="Roncada P."/>
            <person name="Bendixen E."/>
            <person name="Brasca M."/>
            <person name="Bonizzi L."/>
        </authorList>
    </citation>
    <scope>NUCLEOTIDE SEQUENCE [LARGE SCALE GENOMIC DNA]</scope>
    <source>
        <strain evidence="4 5">DIVETGP</strain>
    </source>
</reference>
<dbReference type="Pfam" id="PF04297">
    <property type="entry name" value="UPF0122"/>
    <property type="match status" value="1"/>
</dbReference>
<protein>
    <recommendedName>
        <fullName evidence="3">UPF0122 protein CTDIVETGP_0213</fullName>
    </recommendedName>
</protein>
<evidence type="ECO:0000313" key="4">
    <source>
        <dbReference type="EMBL" id="CDL90143.1"/>
    </source>
</evidence>
<sequence>MSILMDAYGNLLTDKQKNIMDLYYNCDLSLGEIAEHTDTTRQAVYDIIRRCHKILFQYEEKLSLAKQKMKLEEVKKNILRDLDLLENSSNEELVNNMKRYIVDNI</sequence>
<dbReference type="InterPro" id="IPR007394">
    <property type="entry name" value="UPF0122"/>
</dbReference>
<dbReference type="EMBL" id="CBXI010000003">
    <property type="protein sequence ID" value="CDL90143.1"/>
    <property type="molecule type" value="Genomic_DNA"/>
</dbReference>
<dbReference type="PANTHER" id="PTHR40083:SF1">
    <property type="entry name" value="UPF0122 PROTEIN YLXM"/>
    <property type="match status" value="1"/>
</dbReference>
<evidence type="ECO:0000256" key="3">
    <source>
        <dbReference type="HAMAP-Rule" id="MF_00245"/>
    </source>
</evidence>
<organism evidence="4 5">
    <name type="scientific">Clostridium tyrobutyricum DIVETGP</name>
    <dbReference type="NCBI Taxonomy" id="1408889"/>
    <lineage>
        <taxon>Bacteria</taxon>
        <taxon>Bacillati</taxon>
        <taxon>Bacillota</taxon>
        <taxon>Clostridia</taxon>
        <taxon>Eubacteriales</taxon>
        <taxon>Clostridiaceae</taxon>
        <taxon>Clostridium</taxon>
    </lineage>
</organism>
<dbReference type="PANTHER" id="PTHR40083">
    <property type="entry name" value="UPF0122 PROTEIN CBO2450/CLC_2298"/>
    <property type="match status" value="1"/>
</dbReference>
<accession>W6N1K9</accession>
<evidence type="ECO:0000313" key="5">
    <source>
        <dbReference type="Proteomes" id="UP000019482"/>
    </source>
</evidence>
<dbReference type="HAMAP" id="MF_00245">
    <property type="entry name" value="UPF0122"/>
    <property type="match status" value="1"/>
</dbReference>
<comment type="similarity">
    <text evidence="1 3">Belongs to the UPF0122 family.</text>
</comment>
<dbReference type="NCBIfam" id="NF001072">
    <property type="entry name" value="PRK00118.2-2"/>
    <property type="match status" value="1"/>
</dbReference>
<keyword evidence="5" id="KW-1185">Reference proteome</keyword>
<evidence type="ECO:0000256" key="1">
    <source>
        <dbReference type="ARBA" id="ARBA00008720"/>
    </source>
</evidence>
<comment type="caution">
    <text evidence="4">The sequence shown here is derived from an EMBL/GenBank/DDBJ whole genome shotgun (WGS) entry which is preliminary data.</text>
</comment>
<evidence type="ECO:0000256" key="2">
    <source>
        <dbReference type="ARBA" id="ARBA00024764"/>
    </source>
</evidence>
<dbReference type="SUPFAM" id="SSF88659">
    <property type="entry name" value="Sigma3 and sigma4 domains of RNA polymerase sigma factors"/>
    <property type="match status" value="1"/>
</dbReference>
<dbReference type="InterPro" id="IPR036388">
    <property type="entry name" value="WH-like_DNA-bd_sf"/>
</dbReference>
<dbReference type="AlphaFoldDB" id="W6N1K9"/>
<name>W6N1K9_CLOTY</name>
<dbReference type="NCBIfam" id="NF045758">
    <property type="entry name" value="YlxM"/>
    <property type="match status" value="1"/>
</dbReference>